<organism evidence="1 2">
    <name type="scientific">Steinernema carpocapsae</name>
    <name type="common">Entomopathogenic nematode</name>
    <dbReference type="NCBI Taxonomy" id="34508"/>
    <lineage>
        <taxon>Eukaryota</taxon>
        <taxon>Metazoa</taxon>
        <taxon>Ecdysozoa</taxon>
        <taxon>Nematoda</taxon>
        <taxon>Chromadorea</taxon>
        <taxon>Rhabditida</taxon>
        <taxon>Tylenchina</taxon>
        <taxon>Panagrolaimomorpha</taxon>
        <taxon>Strongyloidoidea</taxon>
        <taxon>Steinernematidae</taxon>
        <taxon>Steinernema</taxon>
    </lineage>
</organism>
<reference evidence="1 2" key="1">
    <citation type="journal article" date="2015" name="Genome Biol.">
        <title>Comparative genomics of Steinernema reveals deeply conserved gene regulatory networks.</title>
        <authorList>
            <person name="Dillman A.R."/>
            <person name="Macchietto M."/>
            <person name="Porter C.F."/>
            <person name="Rogers A."/>
            <person name="Williams B."/>
            <person name="Antoshechkin I."/>
            <person name="Lee M.M."/>
            <person name="Goodwin Z."/>
            <person name="Lu X."/>
            <person name="Lewis E.E."/>
            <person name="Goodrich-Blair H."/>
            <person name="Stock S.P."/>
            <person name="Adams B.J."/>
            <person name="Sternberg P.W."/>
            <person name="Mortazavi A."/>
        </authorList>
    </citation>
    <scope>NUCLEOTIDE SEQUENCE [LARGE SCALE GENOMIC DNA]</scope>
    <source>
        <strain evidence="1 2">ALL</strain>
    </source>
</reference>
<evidence type="ECO:0000313" key="2">
    <source>
        <dbReference type="Proteomes" id="UP000298663"/>
    </source>
</evidence>
<dbReference type="EMBL" id="AZBU02000003">
    <property type="protein sequence ID" value="TKR89207.1"/>
    <property type="molecule type" value="Genomic_DNA"/>
</dbReference>
<comment type="caution">
    <text evidence="1">The sequence shown here is derived from an EMBL/GenBank/DDBJ whole genome shotgun (WGS) entry which is preliminary data.</text>
</comment>
<keyword evidence="2" id="KW-1185">Reference proteome</keyword>
<evidence type="ECO:0000313" key="1">
    <source>
        <dbReference type="EMBL" id="TKR89207.1"/>
    </source>
</evidence>
<gene>
    <name evidence="1" type="ORF">L596_013346</name>
</gene>
<dbReference type="AlphaFoldDB" id="A0A4U5NZV2"/>
<protein>
    <submittedName>
        <fullName evidence="1">Uncharacterized protein</fullName>
    </submittedName>
</protein>
<sequence>MGAKPNVRTVPVAVQSAQIATRPRRIVAAEDGRSRGLSSIATSRYLSNTSVIGLSTDNAVIQRRSVMRGTGNHDKTRIYSRAGTQITHPFAPTPHEAHRAAACFGDRRSQGIRGGTQTIAKMRAKRWQAAYL</sequence>
<reference evidence="1 2" key="2">
    <citation type="journal article" date="2019" name="G3 (Bethesda)">
        <title>Hybrid Assembly of the Genome of the Entomopathogenic Nematode Steinernema carpocapsae Identifies the X-Chromosome.</title>
        <authorList>
            <person name="Serra L."/>
            <person name="Macchietto M."/>
            <person name="Macias-Munoz A."/>
            <person name="McGill C.J."/>
            <person name="Rodriguez I.M."/>
            <person name="Rodriguez B."/>
            <person name="Murad R."/>
            <person name="Mortazavi A."/>
        </authorList>
    </citation>
    <scope>NUCLEOTIDE SEQUENCE [LARGE SCALE GENOMIC DNA]</scope>
    <source>
        <strain evidence="1 2">ALL</strain>
    </source>
</reference>
<dbReference type="Proteomes" id="UP000298663">
    <property type="component" value="Unassembled WGS sequence"/>
</dbReference>
<accession>A0A4U5NZV2</accession>
<name>A0A4U5NZV2_STECR</name>
<proteinExistence type="predicted"/>